<evidence type="ECO:0000313" key="3">
    <source>
        <dbReference type="Proteomes" id="UP000283090"/>
    </source>
</evidence>
<keyword evidence="3" id="KW-1185">Reference proteome</keyword>
<dbReference type="Proteomes" id="UP000283090">
    <property type="component" value="Unassembled WGS sequence"/>
</dbReference>
<feature type="region of interest" description="Disordered" evidence="1">
    <location>
        <begin position="268"/>
        <end position="340"/>
    </location>
</feature>
<evidence type="ECO:0000256" key="1">
    <source>
        <dbReference type="SAM" id="MobiDB-lite"/>
    </source>
</evidence>
<feature type="region of interest" description="Disordered" evidence="1">
    <location>
        <begin position="407"/>
        <end position="433"/>
    </location>
</feature>
<name>A0A437A8A8_ARTFL</name>
<dbReference type="RefSeq" id="XP_067492855.1">
    <property type="nucleotide sequence ID" value="XM_067630187.1"/>
</dbReference>
<feature type="compositionally biased region" description="Polar residues" evidence="1">
    <location>
        <begin position="287"/>
        <end position="299"/>
    </location>
</feature>
<protein>
    <submittedName>
        <fullName evidence="2">Uncharacterized protein</fullName>
    </submittedName>
</protein>
<organism evidence="2 3">
    <name type="scientific">Arthrobotrys flagrans</name>
    <name type="common">Nematode-trapping fungus</name>
    <name type="synonym">Trichothecium flagrans</name>
    <dbReference type="NCBI Taxonomy" id="97331"/>
    <lineage>
        <taxon>Eukaryota</taxon>
        <taxon>Fungi</taxon>
        <taxon>Dikarya</taxon>
        <taxon>Ascomycota</taxon>
        <taxon>Pezizomycotina</taxon>
        <taxon>Orbiliomycetes</taxon>
        <taxon>Orbiliales</taxon>
        <taxon>Orbiliaceae</taxon>
        <taxon>Arthrobotrys</taxon>
    </lineage>
</organism>
<sequence length="855" mass="96734">MLDLVFNYTIVPFVVDIVPAVARACTAVTNAFRFKPLDSKFQLPGTWPLEPEELHQLAVASPLPSDEDTVFYEDGDVVMMADTTRWLAAAEEPKPSVGESEPTAEEPEQQFHHTTSRQNNEEFGPWVTEEDKDVSSDRISDDISSYTEFNRNRIEGQKIPATVDAIKNGLQNVLNKRAARASNKPAPAPAAPTTPTGRKLPEFKLRTRDLRSLPPHLDPRFRQAKMYTSTWQPSGRGPSDVSPTEPKPEGPVDAWVGDQLHKQPIKFYVDPDCRGSTPGTVAAGLPDSNSSIKPTQSVQENEEEEEERRPLDDIPMPDHANEAAPVDEGGPSQVDKGKLPVRDLVTPVRSTYEELPGDNGPENMPVIPVPLEEYIQLKEIADKAQTDSANFEARLEEEFKRLREEMVQQLEGRSSHHGQLSDQESEQHRRPAQTRTLPIALSPSLGSQIPCNLLGKSVLRRGENIPTKVETKQPLSELDNKVELLKRVLEKDAATVGALRNVDVGALAHGAQTDQWDQLTNAQQAALFSTMLQVAAKEQQDAIELAEKVGRATVKVLTNNKRPDEAVKAERDLFKNIFDKRFDDFWHVIRPNLSFDKDPLALYGRRQYPPFYPATGQMPPKPPRDHVKMEFAQIRDELEMNLREIRRFSKQFFSAPGAEELSPEMHEYLLGMCGGSREVLKNLLQNKETKCLLVSGFLKRILFDICLGTGWIWQGYDDNLSGLFSLEHTPFSDPAYKYQRTVALTWRAHRFTQLTYQPWWDHMLELRIKLTADEIYKLLRPMLGEDRTKLEFRQVEPFMDLLEIVEIFSKLAAKMYEQEALWSFYFPGNGEGFEGTTMVLDDPCQNQVIAIRGSE</sequence>
<dbReference type="OrthoDB" id="5422581at2759"/>
<dbReference type="GeneID" id="93583863"/>
<dbReference type="EMBL" id="SAEB01000003">
    <property type="protein sequence ID" value="RVD87311.1"/>
    <property type="molecule type" value="Genomic_DNA"/>
</dbReference>
<accession>A0A437A8A8</accession>
<proteinExistence type="predicted"/>
<dbReference type="VEuPathDB" id="FungiDB:DFL_001552"/>
<dbReference type="AlphaFoldDB" id="A0A437A8A8"/>
<comment type="caution">
    <text evidence="2">The sequence shown here is derived from an EMBL/GenBank/DDBJ whole genome shotgun (WGS) entry which is preliminary data.</text>
</comment>
<feature type="region of interest" description="Disordered" evidence="1">
    <location>
        <begin position="178"/>
        <end position="199"/>
    </location>
</feature>
<feature type="region of interest" description="Disordered" evidence="1">
    <location>
        <begin position="90"/>
        <end position="139"/>
    </location>
</feature>
<feature type="region of interest" description="Disordered" evidence="1">
    <location>
        <begin position="212"/>
        <end position="255"/>
    </location>
</feature>
<feature type="compositionally biased region" description="Basic and acidic residues" evidence="1">
    <location>
        <begin position="212"/>
        <end position="221"/>
    </location>
</feature>
<reference evidence="2 3" key="1">
    <citation type="submission" date="2019-01" db="EMBL/GenBank/DDBJ databases">
        <title>Intercellular communication is required for trap formation in the nematode-trapping fungus Duddingtonia flagrans.</title>
        <authorList>
            <person name="Youssar L."/>
            <person name="Wernet V."/>
            <person name="Hensel N."/>
            <person name="Hildebrandt H.-G."/>
            <person name="Fischer R."/>
        </authorList>
    </citation>
    <scope>NUCLEOTIDE SEQUENCE [LARGE SCALE GENOMIC DNA]</scope>
    <source>
        <strain evidence="2 3">CBS H-5679</strain>
    </source>
</reference>
<evidence type="ECO:0000313" key="2">
    <source>
        <dbReference type="EMBL" id="RVD87311.1"/>
    </source>
</evidence>
<gene>
    <name evidence="2" type="ORF">DFL_001552</name>
</gene>